<feature type="binding site" evidence="7">
    <location>
        <position position="231"/>
    </location>
    <ligand>
        <name>3-phosphoshikimate</name>
        <dbReference type="ChEBI" id="CHEBI:145989"/>
    </ligand>
</feature>
<dbReference type="InterPro" id="IPR013792">
    <property type="entry name" value="RNA3'P_cycl/enolpyr_Trfase_a/b"/>
</dbReference>
<evidence type="ECO:0000256" key="3">
    <source>
        <dbReference type="ARBA" id="ARBA00022605"/>
    </source>
</evidence>
<protein>
    <recommendedName>
        <fullName evidence="7">3-phosphoshikimate 1-carboxyvinyltransferase</fullName>
        <ecNumber evidence="7">2.5.1.19</ecNumber>
    </recommendedName>
    <alternativeName>
        <fullName evidence="7">5-enolpyruvylshikimate-3-phosphate synthase</fullName>
        <shortName evidence="7">EPSP synthase</shortName>
        <shortName evidence="7">EPSPS</shortName>
    </alternativeName>
</protein>
<proteinExistence type="inferred from homology"/>
<feature type="binding site" evidence="7">
    <location>
        <position position="58"/>
    </location>
    <ligand>
        <name>3-phosphoshikimate</name>
        <dbReference type="ChEBI" id="CHEBI:145989"/>
    </ligand>
</feature>
<dbReference type="GO" id="GO:0009423">
    <property type="term" value="P:chorismate biosynthetic process"/>
    <property type="evidence" value="ECO:0007669"/>
    <property type="project" value="UniProtKB-UniRule"/>
</dbReference>
<feature type="binding site" evidence="7">
    <location>
        <position position="205"/>
    </location>
    <ligand>
        <name>phosphoenolpyruvate</name>
        <dbReference type="ChEBI" id="CHEBI:58702"/>
    </ligand>
</feature>
<dbReference type="STRING" id="1511.CLOST_2378"/>
<feature type="domain" description="Enolpyruvate transferase" evidence="8">
    <location>
        <begin position="44"/>
        <end position="453"/>
    </location>
</feature>
<dbReference type="EMBL" id="FP565809">
    <property type="protein sequence ID" value="CBH22495.1"/>
    <property type="molecule type" value="Genomic_DNA"/>
</dbReference>
<dbReference type="InterPro" id="IPR001986">
    <property type="entry name" value="Enolpyruvate_Tfrase_dom"/>
</dbReference>
<feature type="active site" description="Proton acceptor" evidence="7">
    <location>
        <position position="346"/>
    </location>
</feature>
<feature type="binding site" evidence="7">
    <location>
        <position position="445"/>
    </location>
    <ligand>
        <name>phosphoenolpyruvate</name>
        <dbReference type="ChEBI" id="CHEBI:58702"/>
    </ligand>
</feature>
<dbReference type="GO" id="GO:0005737">
    <property type="term" value="C:cytoplasm"/>
    <property type="evidence" value="ECO:0007669"/>
    <property type="project" value="UniProtKB-SubCell"/>
</dbReference>
<name>E3PV42_ACESD</name>
<dbReference type="Gene3D" id="3.65.10.10">
    <property type="entry name" value="Enolpyruvate transferase domain"/>
    <property type="match status" value="2"/>
</dbReference>
<feature type="binding site" evidence="7">
    <location>
        <position position="203"/>
    </location>
    <ligand>
        <name>3-phosphoshikimate</name>
        <dbReference type="ChEBI" id="CHEBI:145989"/>
    </ligand>
</feature>
<feature type="binding site" evidence="7">
    <location>
        <position position="377"/>
    </location>
    <ligand>
        <name>phosphoenolpyruvate</name>
        <dbReference type="ChEBI" id="CHEBI:58702"/>
    </ligand>
</feature>
<dbReference type="InterPro" id="IPR036968">
    <property type="entry name" value="Enolpyruvate_Tfrase_sf"/>
</dbReference>
<dbReference type="InterPro" id="IPR023193">
    <property type="entry name" value="EPSP_synthase_CS"/>
</dbReference>
<dbReference type="KEGG" id="cst:CLOST_2378"/>
<dbReference type="EC" id="2.5.1.19" evidence="7"/>
<feature type="binding site" evidence="7">
    <location>
        <position position="62"/>
    </location>
    <ligand>
        <name>3-phosphoshikimate</name>
        <dbReference type="ChEBI" id="CHEBI:145989"/>
    </ligand>
</feature>
<dbReference type="AlphaFoldDB" id="E3PV42"/>
<evidence type="ECO:0000259" key="8">
    <source>
        <dbReference type="Pfam" id="PF00275"/>
    </source>
</evidence>
<comment type="pathway">
    <text evidence="1 7">Metabolic intermediate biosynthesis; chorismate biosynthesis; chorismate from D-erythrose 4-phosphate and phosphoenolpyruvate: step 6/7.</text>
</comment>
<evidence type="ECO:0000313" key="10">
    <source>
        <dbReference type="Proteomes" id="UP000007041"/>
    </source>
</evidence>
<dbReference type="PROSITE" id="PS00885">
    <property type="entry name" value="EPSP_SYNTHASE_2"/>
    <property type="match status" value="1"/>
</dbReference>
<dbReference type="GO" id="GO:0009073">
    <property type="term" value="P:aromatic amino acid family biosynthetic process"/>
    <property type="evidence" value="ECO:0007669"/>
    <property type="project" value="UniProtKB-KW"/>
</dbReference>
<feature type="binding site" evidence="7">
    <location>
        <position position="419"/>
    </location>
    <ligand>
        <name>phosphoenolpyruvate</name>
        <dbReference type="ChEBI" id="CHEBI:58702"/>
    </ligand>
</feature>
<dbReference type="Proteomes" id="UP000007041">
    <property type="component" value="Chromosome"/>
</dbReference>
<feature type="binding site" evidence="7">
    <location>
        <position position="346"/>
    </location>
    <ligand>
        <name>3-phosphoshikimate</name>
        <dbReference type="ChEBI" id="CHEBI:145989"/>
    </ligand>
</feature>
<comment type="caution">
    <text evidence="7">Lacks conserved residue(s) required for the propagation of feature annotation.</text>
</comment>
<dbReference type="PANTHER" id="PTHR21090">
    <property type="entry name" value="AROM/DEHYDROQUINATE SYNTHASE"/>
    <property type="match status" value="1"/>
</dbReference>
<comment type="subcellular location">
    <subcellularLocation>
        <location evidence="7">Cytoplasm</location>
    </subcellularLocation>
</comment>
<reference evidence="10" key="1">
    <citation type="journal article" date="2010" name="BMC Genomics">
        <title>Clostridium sticklandii, a specialist in amino acid degradation:revisiting its metabolism through its genome sequence.</title>
        <authorList>
            <person name="Fonknechten N."/>
            <person name="Chaussonnerie S."/>
            <person name="Tricot S."/>
            <person name="Lajus A."/>
            <person name="Andreesen J.R."/>
            <person name="Perchat N."/>
            <person name="Pelletier E."/>
            <person name="Gouyvenoux M."/>
            <person name="Barbe V."/>
            <person name="Salanoubat M."/>
            <person name="Le Paslier D."/>
            <person name="Weissenbach J."/>
            <person name="Cohen G.N."/>
            <person name="Kreimeyer A."/>
        </authorList>
    </citation>
    <scope>NUCLEOTIDE SEQUENCE [LARGE SCALE GENOMIC DNA]</scope>
    <source>
        <strain evidence="10">ATCC 12662 / DSM 519 / JCM 1433 / CCUG 9281 / NCIMB 10654 / HF</strain>
    </source>
</reference>
<feature type="binding site" evidence="7">
    <location>
        <position position="160"/>
    </location>
    <ligand>
        <name>phosphoenolpyruvate</name>
        <dbReference type="ChEBI" id="CHEBI:58702"/>
    </ligand>
</feature>
<dbReference type="PIRSF" id="PIRSF000505">
    <property type="entry name" value="EPSPS"/>
    <property type="match status" value="1"/>
</dbReference>
<dbReference type="UniPathway" id="UPA00053">
    <property type="reaction ID" value="UER00089"/>
</dbReference>
<dbReference type="HOGENOM" id="CLU_024321_0_0_9"/>
<dbReference type="Pfam" id="PF00275">
    <property type="entry name" value="EPSP_synthase"/>
    <property type="match status" value="1"/>
</dbReference>
<evidence type="ECO:0000256" key="4">
    <source>
        <dbReference type="ARBA" id="ARBA00022679"/>
    </source>
</evidence>
<evidence type="ECO:0000256" key="6">
    <source>
        <dbReference type="ARBA" id="ARBA00044633"/>
    </source>
</evidence>
<comment type="similarity">
    <text evidence="2 7">Belongs to the EPSP synthase family.</text>
</comment>
<feature type="binding site" evidence="7">
    <location>
        <position position="132"/>
    </location>
    <ligand>
        <name>phosphoenolpyruvate</name>
        <dbReference type="ChEBI" id="CHEBI:58702"/>
    </ligand>
</feature>
<feature type="binding site" evidence="7">
    <location>
        <position position="57"/>
    </location>
    <ligand>
        <name>3-phosphoshikimate</name>
        <dbReference type="ChEBI" id="CHEBI:145989"/>
    </ligand>
</feature>
<organism evidence="9 10">
    <name type="scientific">Acetoanaerobium sticklandii (strain ATCC 12662 / DSM 519 / JCM 1433 / CCUG 9281 / NCIMB 10654 / HF)</name>
    <name type="common">Clostridium sticklandii</name>
    <dbReference type="NCBI Taxonomy" id="499177"/>
    <lineage>
        <taxon>Bacteria</taxon>
        <taxon>Bacillati</taxon>
        <taxon>Bacillota</taxon>
        <taxon>Clostridia</taxon>
        <taxon>Peptostreptococcales</taxon>
        <taxon>Filifactoraceae</taxon>
        <taxon>Acetoanaerobium</taxon>
    </lineage>
</organism>
<evidence type="ECO:0000256" key="2">
    <source>
        <dbReference type="ARBA" id="ARBA00009948"/>
    </source>
</evidence>
<gene>
    <name evidence="7 9" type="primary">aroA</name>
    <name evidence="9" type="ordered locus">CLOST_2378</name>
</gene>
<feature type="binding site" evidence="7">
    <location>
        <position position="204"/>
    </location>
    <ligand>
        <name>3-phosphoshikimate</name>
        <dbReference type="ChEBI" id="CHEBI:145989"/>
    </ligand>
</feature>
<dbReference type="NCBIfam" id="TIGR01356">
    <property type="entry name" value="aroA"/>
    <property type="match status" value="1"/>
</dbReference>
<comment type="function">
    <text evidence="7">Catalyzes the transfer of the enolpyruvyl moiety of phosphoenolpyruvate (PEP) to the 5-hydroxyl of shikimate-3-phosphate (S3P) to produce enolpyruvyl shikimate-3-phosphate and inorganic phosphate.</text>
</comment>
<comment type="catalytic activity">
    <reaction evidence="6">
        <text>3-phosphoshikimate + phosphoenolpyruvate = 5-O-(1-carboxyvinyl)-3-phosphoshikimate + phosphate</text>
        <dbReference type="Rhea" id="RHEA:21256"/>
        <dbReference type="ChEBI" id="CHEBI:43474"/>
        <dbReference type="ChEBI" id="CHEBI:57701"/>
        <dbReference type="ChEBI" id="CHEBI:58702"/>
        <dbReference type="ChEBI" id="CHEBI:145989"/>
        <dbReference type="EC" id="2.5.1.19"/>
    </reaction>
    <physiologicalReaction direction="left-to-right" evidence="6">
        <dbReference type="Rhea" id="RHEA:21257"/>
    </physiologicalReaction>
</comment>
<dbReference type="GO" id="GO:0003866">
    <property type="term" value="F:3-phosphoshikimate 1-carboxyvinyltransferase activity"/>
    <property type="evidence" value="ECO:0007669"/>
    <property type="project" value="UniProtKB-UniRule"/>
</dbReference>
<evidence type="ECO:0000256" key="5">
    <source>
        <dbReference type="ARBA" id="ARBA00023141"/>
    </source>
</evidence>
<keyword evidence="5 7" id="KW-0057">Aromatic amino acid biosynthesis</keyword>
<dbReference type="CDD" id="cd01556">
    <property type="entry name" value="EPSP_synthase"/>
    <property type="match status" value="1"/>
</dbReference>
<sequence length="468" mass="52173">MNKQVLRFILEEYQYISLKNLNSFVYSMNRKEVTMPKKTVTINPKKLSGEISIPPSKSMSHRAIIAASLSDGMSKITNVVLSDDIIATINAMKNFGVEIEVQDNADLRKTAIIKGNKNLVYTGNDIDCNESGSTLRFLIPFAGLMDEEVKFTGKGKLVERPLDVYYEIFDKQNISYRNEENKLPLVVNGKLKAGEFQLRGDISSQFITGLMFVLPLLDSDSKIIITTDLESKGYVDMTIDTLKVFGILIENKEYKEFYIKGNQAYKAREYKVEGDFSQAAFWIVAGAIGDKIICKDVNLESLQADKKIIDIAKAMGADIKKLEDGHIEVNSGHLKSMEIDASQIPDIIPVICVMASMSEGETRIINASRLRIKESDRIKSTVSELSKLGADITEHEDSIIINGKTQLTGGKLSSWNDHRIAMAMAIASIRCQLEVEISGAEAVSKSYPHFWEDFKTLGADINEYDTGN</sequence>
<keyword evidence="3 7" id="KW-0028">Amino-acid biosynthesis</keyword>
<keyword evidence="7" id="KW-0963">Cytoplasm</keyword>
<evidence type="ECO:0000256" key="7">
    <source>
        <dbReference type="HAMAP-Rule" id="MF_00210"/>
    </source>
</evidence>
<evidence type="ECO:0000256" key="1">
    <source>
        <dbReference type="ARBA" id="ARBA00004811"/>
    </source>
</evidence>
<dbReference type="GO" id="GO:0008652">
    <property type="term" value="P:amino acid biosynthetic process"/>
    <property type="evidence" value="ECO:0007669"/>
    <property type="project" value="UniProtKB-KW"/>
</dbReference>
<keyword evidence="4 7" id="KW-0808">Transferase</keyword>
<dbReference type="HAMAP" id="MF_00210">
    <property type="entry name" value="EPSP_synth"/>
    <property type="match status" value="1"/>
</dbReference>
<dbReference type="SUPFAM" id="SSF55205">
    <property type="entry name" value="EPT/RTPC-like"/>
    <property type="match status" value="1"/>
</dbReference>
<comment type="subunit">
    <text evidence="7">Monomer.</text>
</comment>
<dbReference type="PANTHER" id="PTHR21090:SF5">
    <property type="entry name" value="PENTAFUNCTIONAL AROM POLYPEPTIDE"/>
    <property type="match status" value="1"/>
</dbReference>
<feature type="binding site" evidence="7">
    <location>
        <position position="205"/>
    </location>
    <ligand>
        <name>3-phosphoshikimate</name>
        <dbReference type="ChEBI" id="CHEBI:145989"/>
    </ligand>
</feature>
<dbReference type="eggNOG" id="COG0128">
    <property type="taxonomic scope" value="Bacteria"/>
</dbReference>
<dbReference type="InterPro" id="IPR006264">
    <property type="entry name" value="EPSP_synthase"/>
</dbReference>
<feature type="binding site" evidence="7">
    <location>
        <position position="373"/>
    </location>
    <ligand>
        <name>3-phosphoshikimate</name>
        <dbReference type="ChEBI" id="CHEBI:145989"/>
    </ligand>
</feature>
<evidence type="ECO:0000313" key="9">
    <source>
        <dbReference type="EMBL" id="CBH22495.1"/>
    </source>
</evidence>
<accession>E3PV42</accession>
<feature type="binding site" evidence="7">
    <location>
        <position position="57"/>
    </location>
    <ligand>
        <name>phosphoenolpyruvate</name>
        <dbReference type="ChEBI" id="CHEBI:58702"/>
    </ligand>
</feature>
<keyword evidence="10" id="KW-1185">Reference proteome</keyword>